<accession>A0AAD6VQU0</accession>
<keyword evidence="6" id="KW-1185">Reference proteome</keyword>
<dbReference type="SUPFAM" id="SSF46785">
    <property type="entry name" value="Winged helix' DNA-binding domain"/>
    <property type="match status" value="1"/>
</dbReference>
<dbReference type="InterPro" id="IPR036390">
    <property type="entry name" value="WH_DNA-bd_sf"/>
</dbReference>
<name>A0AAD6VQU0_9AGAR</name>
<dbReference type="PANTHER" id="PTHR11829:SF343">
    <property type="entry name" value="FORK-HEAD DOMAIN-CONTAINING PROTEIN"/>
    <property type="match status" value="1"/>
</dbReference>
<dbReference type="PRINTS" id="PR00053">
    <property type="entry name" value="FORKHEAD"/>
</dbReference>
<feature type="compositionally biased region" description="Low complexity" evidence="3">
    <location>
        <begin position="1"/>
        <end position="15"/>
    </location>
</feature>
<dbReference type="PROSITE" id="PS50039">
    <property type="entry name" value="FORK_HEAD_3"/>
    <property type="match status" value="1"/>
</dbReference>
<dbReference type="CDD" id="cd00059">
    <property type="entry name" value="FH_FOX"/>
    <property type="match status" value="1"/>
</dbReference>
<comment type="caution">
    <text evidence="5">The sequence shown here is derived from an EMBL/GenBank/DDBJ whole genome shotgun (WGS) entry which is preliminary data.</text>
</comment>
<evidence type="ECO:0000256" key="1">
    <source>
        <dbReference type="ARBA" id="ARBA00023125"/>
    </source>
</evidence>
<dbReference type="EMBL" id="JARJCW010000010">
    <property type="protein sequence ID" value="KAJ7220207.1"/>
    <property type="molecule type" value="Genomic_DNA"/>
</dbReference>
<comment type="subcellular location">
    <subcellularLocation>
        <location evidence="2">Nucleus</location>
    </subcellularLocation>
</comment>
<feature type="DNA-binding region" description="Fork-head" evidence="2">
    <location>
        <begin position="64"/>
        <end position="158"/>
    </location>
</feature>
<protein>
    <recommendedName>
        <fullName evidence="4">Fork-head domain-containing protein</fullName>
    </recommendedName>
</protein>
<proteinExistence type="predicted"/>
<dbReference type="SMART" id="SM00339">
    <property type="entry name" value="FH"/>
    <property type="match status" value="1"/>
</dbReference>
<gene>
    <name evidence="5" type="ORF">GGX14DRAFT_355342</name>
</gene>
<dbReference type="Proteomes" id="UP001219525">
    <property type="component" value="Unassembled WGS sequence"/>
</dbReference>
<dbReference type="InterPro" id="IPR050211">
    <property type="entry name" value="FOX_domain-containing"/>
</dbReference>
<sequence length="174" mass="19615">MAEELLPSLPQQSASPPSPPATLPPTTSHEPLDFPDPIEYVREQLCIPLGLPVNLWSVPDDGLRPATALHLLVRLAICGSEKRMLTLQGIYEALQERFAFFRSTNGHDTVAWQGSVRHAMSLYRIFVNRERDMGDKGRGSYWTIDIRNGEGYTRDRKRAATGIQKQTARIKMSR</sequence>
<dbReference type="GO" id="GO:0000981">
    <property type="term" value="F:DNA-binding transcription factor activity, RNA polymerase II-specific"/>
    <property type="evidence" value="ECO:0007669"/>
    <property type="project" value="TreeGrafter"/>
</dbReference>
<dbReference type="InterPro" id="IPR036388">
    <property type="entry name" value="WH-like_DNA-bd_sf"/>
</dbReference>
<evidence type="ECO:0000313" key="5">
    <source>
        <dbReference type="EMBL" id="KAJ7220207.1"/>
    </source>
</evidence>
<reference evidence="5" key="1">
    <citation type="submission" date="2023-03" db="EMBL/GenBank/DDBJ databases">
        <title>Massive genome expansion in bonnet fungi (Mycena s.s.) driven by repeated elements and novel gene families across ecological guilds.</title>
        <authorList>
            <consortium name="Lawrence Berkeley National Laboratory"/>
            <person name="Harder C.B."/>
            <person name="Miyauchi S."/>
            <person name="Viragh M."/>
            <person name="Kuo A."/>
            <person name="Thoen E."/>
            <person name="Andreopoulos B."/>
            <person name="Lu D."/>
            <person name="Skrede I."/>
            <person name="Drula E."/>
            <person name="Henrissat B."/>
            <person name="Morin E."/>
            <person name="Kohler A."/>
            <person name="Barry K."/>
            <person name="LaButti K."/>
            <person name="Morin E."/>
            <person name="Salamov A."/>
            <person name="Lipzen A."/>
            <person name="Mereny Z."/>
            <person name="Hegedus B."/>
            <person name="Baldrian P."/>
            <person name="Stursova M."/>
            <person name="Weitz H."/>
            <person name="Taylor A."/>
            <person name="Grigoriev I.V."/>
            <person name="Nagy L.G."/>
            <person name="Martin F."/>
            <person name="Kauserud H."/>
        </authorList>
    </citation>
    <scope>NUCLEOTIDE SEQUENCE</scope>
    <source>
        <strain evidence="5">9144</strain>
    </source>
</reference>
<dbReference type="InterPro" id="IPR001766">
    <property type="entry name" value="Fork_head_dom"/>
</dbReference>
<dbReference type="AlphaFoldDB" id="A0AAD6VQU0"/>
<feature type="domain" description="Fork-head" evidence="4">
    <location>
        <begin position="64"/>
        <end position="158"/>
    </location>
</feature>
<dbReference type="PANTHER" id="PTHR11829">
    <property type="entry name" value="FORKHEAD BOX PROTEIN"/>
    <property type="match status" value="1"/>
</dbReference>
<evidence type="ECO:0000256" key="2">
    <source>
        <dbReference type="PROSITE-ProRule" id="PRU00089"/>
    </source>
</evidence>
<dbReference type="Pfam" id="PF00250">
    <property type="entry name" value="Forkhead"/>
    <property type="match status" value="1"/>
</dbReference>
<evidence type="ECO:0000256" key="3">
    <source>
        <dbReference type="SAM" id="MobiDB-lite"/>
    </source>
</evidence>
<feature type="region of interest" description="Disordered" evidence="3">
    <location>
        <begin position="1"/>
        <end position="34"/>
    </location>
</feature>
<keyword evidence="2" id="KW-0539">Nucleus</keyword>
<evidence type="ECO:0000259" key="4">
    <source>
        <dbReference type="PROSITE" id="PS50039"/>
    </source>
</evidence>
<organism evidence="5 6">
    <name type="scientific">Mycena pura</name>
    <dbReference type="NCBI Taxonomy" id="153505"/>
    <lineage>
        <taxon>Eukaryota</taxon>
        <taxon>Fungi</taxon>
        <taxon>Dikarya</taxon>
        <taxon>Basidiomycota</taxon>
        <taxon>Agaricomycotina</taxon>
        <taxon>Agaricomycetes</taxon>
        <taxon>Agaricomycetidae</taxon>
        <taxon>Agaricales</taxon>
        <taxon>Marasmiineae</taxon>
        <taxon>Mycenaceae</taxon>
        <taxon>Mycena</taxon>
    </lineage>
</organism>
<keyword evidence="1 2" id="KW-0238">DNA-binding</keyword>
<evidence type="ECO:0000313" key="6">
    <source>
        <dbReference type="Proteomes" id="UP001219525"/>
    </source>
</evidence>
<dbReference type="GO" id="GO:0005634">
    <property type="term" value="C:nucleus"/>
    <property type="evidence" value="ECO:0007669"/>
    <property type="project" value="UniProtKB-SubCell"/>
</dbReference>
<dbReference type="Gene3D" id="1.10.10.10">
    <property type="entry name" value="Winged helix-like DNA-binding domain superfamily/Winged helix DNA-binding domain"/>
    <property type="match status" value="1"/>
</dbReference>
<dbReference type="GO" id="GO:0000978">
    <property type="term" value="F:RNA polymerase II cis-regulatory region sequence-specific DNA binding"/>
    <property type="evidence" value="ECO:0007669"/>
    <property type="project" value="TreeGrafter"/>
</dbReference>